<evidence type="ECO:0000313" key="6">
    <source>
        <dbReference type="Proteomes" id="UP000694843"/>
    </source>
</evidence>
<feature type="region of interest" description="Disordered" evidence="4">
    <location>
        <begin position="240"/>
        <end position="262"/>
    </location>
</feature>
<sequence>MVLKASKVLKKKSPKTSQMTPKPKKARLSSSSPKIDSQKSILKKVTPTAREKKNESKKELMACLKRSPETPLAAPTSKKMRRTLSSQPEESRESSIKIKTAEKKPSKGIKKKLSTPRIASPQPEAVDDSHSMKDAVTRQRSLGYSVQVDDINKVTRAKLIQHFGKFGTVVKLGLSSQPTKISKSSASEVRGNVTFASKDVADLAKAASHLVDGCEIVIRPWTPILQMDNEEKAPQRIKKKYTNEDKEPRGIKRKRNETASPSGHKIFVGRLLPSATSDDLEKHFSAYGEVWGVSLHHDKKNNPPKKSFAFVSFANETAKDAALIADHEIDGQPIYVDDSRKPPRNETATPSGYEIFVGSLHPDATHEDLKKHFSTYGEVLNVFLHHDKKNNPPKNNFAYVRFADETARDAALAVDHEINGSPVHVDDNKKSSVSTAPLQGGRLIVNPERKKQKKSDDNKVFISNIPYSVGAESVKELFSQFGKISDVRMPLDRNDERFNRGFAFVSFLDKSSADNAIASEDLQIEGRTLAVKLFSKIERTKTNTPRDHEVFVGSLHPEVTSDDLEKHFSAHGKVLNVSIHNDKKNNPPRKSYAYVSFANETAKDAVLAAEHEIDGHPIYVAELRKKQLQIDGHALGVEEGKVSMDKQSLFVLGLNRKTSAATLALHFGRYGEVSGVAMEEDASGGSCAVVTFSDDASASAALAEDHQIDYSFVTIHRHKITSNNERSRRDRGKTCDRLNRRSDENEDDNSDIDEKEDDDSDIDNNEGDDSDIDEKEDDADSDIDKNEGDDSDIDEKEDDDDSDNDENEDDDSDIDENEDKDCDSDEKEDASVNDGRDVDKNGSREGNESDLDENAAGESEEESDC</sequence>
<dbReference type="InterPro" id="IPR000504">
    <property type="entry name" value="RRM_dom"/>
</dbReference>
<evidence type="ECO:0000259" key="5">
    <source>
        <dbReference type="PROSITE" id="PS50102"/>
    </source>
</evidence>
<keyword evidence="6" id="KW-1185">Reference proteome</keyword>
<dbReference type="RefSeq" id="XP_018016799.1">
    <property type="nucleotide sequence ID" value="XM_018161310.2"/>
</dbReference>
<proteinExistence type="predicted"/>
<dbReference type="KEGG" id="hazt:108673460"/>
<evidence type="ECO:0000256" key="2">
    <source>
        <dbReference type="ARBA" id="ARBA00022884"/>
    </source>
</evidence>
<protein>
    <submittedName>
        <fullName evidence="7">Multiple RNA-binding domain-containing protein 1 isoform X1</fullName>
    </submittedName>
</protein>
<accession>A0A8B7NSV4</accession>
<dbReference type="GO" id="GO:0000785">
    <property type="term" value="C:chromatin"/>
    <property type="evidence" value="ECO:0007669"/>
    <property type="project" value="TreeGrafter"/>
</dbReference>
<feature type="compositionally biased region" description="Basic and acidic residues" evidence="4">
    <location>
        <begin position="49"/>
        <end position="60"/>
    </location>
</feature>
<keyword evidence="2" id="KW-0694">RNA-binding</keyword>
<feature type="compositionally biased region" description="Acidic residues" evidence="4">
    <location>
        <begin position="789"/>
        <end position="828"/>
    </location>
</feature>
<feature type="region of interest" description="Disordered" evidence="4">
    <location>
        <begin position="721"/>
        <end position="865"/>
    </location>
</feature>
<dbReference type="SMART" id="SM00360">
    <property type="entry name" value="RRM"/>
    <property type="match status" value="6"/>
</dbReference>
<feature type="domain" description="RRM" evidence="5">
    <location>
        <begin position="264"/>
        <end position="341"/>
    </location>
</feature>
<dbReference type="InterPro" id="IPR012677">
    <property type="entry name" value="Nucleotide-bd_a/b_plait_sf"/>
</dbReference>
<feature type="compositionally biased region" description="Basic and acidic residues" evidence="4">
    <location>
        <begin position="241"/>
        <end position="250"/>
    </location>
</feature>
<dbReference type="Pfam" id="PF00076">
    <property type="entry name" value="RRM_1"/>
    <property type="match status" value="4"/>
</dbReference>
<comment type="subcellular location">
    <subcellularLocation>
        <location evidence="1">Nucleus</location>
    </subcellularLocation>
</comment>
<evidence type="ECO:0000256" key="1">
    <source>
        <dbReference type="ARBA" id="ARBA00004123"/>
    </source>
</evidence>
<feature type="region of interest" description="Disordered" evidence="4">
    <location>
        <begin position="1"/>
        <end position="132"/>
    </location>
</feature>
<feature type="domain" description="RRM" evidence="5">
    <location>
        <begin position="458"/>
        <end position="536"/>
    </location>
</feature>
<gene>
    <name evidence="7" type="primary">LOC108673460</name>
</gene>
<feature type="compositionally biased region" description="Acidic residues" evidence="4">
    <location>
        <begin position="848"/>
        <end position="865"/>
    </location>
</feature>
<feature type="compositionally biased region" description="Low complexity" evidence="4">
    <location>
        <begin position="29"/>
        <end position="40"/>
    </location>
</feature>
<feature type="compositionally biased region" description="Basic and acidic residues" evidence="4">
    <location>
        <begin position="89"/>
        <end position="105"/>
    </location>
</feature>
<name>A0A8B7NSV4_HYAAZ</name>
<dbReference type="GO" id="GO:0003723">
    <property type="term" value="F:RNA binding"/>
    <property type="evidence" value="ECO:0007669"/>
    <property type="project" value="UniProtKB-UniRule"/>
</dbReference>
<dbReference type="PROSITE" id="PS50102">
    <property type="entry name" value="RRM"/>
    <property type="match status" value="5"/>
</dbReference>
<dbReference type="GO" id="GO:0010468">
    <property type="term" value="P:regulation of gene expression"/>
    <property type="evidence" value="ECO:0007669"/>
    <property type="project" value="TreeGrafter"/>
</dbReference>
<feature type="compositionally biased region" description="Acidic residues" evidence="4">
    <location>
        <begin position="744"/>
        <end position="781"/>
    </location>
</feature>
<dbReference type="OrthoDB" id="4207594at2759"/>
<feature type="compositionally biased region" description="Basic and acidic residues" evidence="4">
    <location>
        <begin position="834"/>
        <end position="847"/>
    </location>
</feature>
<keyword evidence="3" id="KW-0539">Nucleus</keyword>
<dbReference type="InterPro" id="IPR035979">
    <property type="entry name" value="RBD_domain_sf"/>
</dbReference>
<dbReference type="Proteomes" id="UP000694843">
    <property type="component" value="Unplaced"/>
</dbReference>
<dbReference type="Gene3D" id="3.30.70.330">
    <property type="match status" value="5"/>
</dbReference>
<organism evidence="6 7">
    <name type="scientific">Hyalella azteca</name>
    <name type="common">Amphipod</name>
    <dbReference type="NCBI Taxonomy" id="294128"/>
    <lineage>
        <taxon>Eukaryota</taxon>
        <taxon>Metazoa</taxon>
        <taxon>Ecdysozoa</taxon>
        <taxon>Arthropoda</taxon>
        <taxon>Crustacea</taxon>
        <taxon>Multicrustacea</taxon>
        <taxon>Malacostraca</taxon>
        <taxon>Eumalacostraca</taxon>
        <taxon>Peracarida</taxon>
        <taxon>Amphipoda</taxon>
        <taxon>Senticaudata</taxon>
        <taxon>Talitrida</taxon>
        <taxon>Talitroidea</taxon>
        <taxon>Hyalellidae</taxon>
        <taxon>Hyalella</taxon>
    </lineage>
</organism>
<feature type="domain" description="RRM" evidence="5">
    <location>
        <begin position="353"/>
        <end position="438"/>
    </location>
</feature>
<dbReference type="AlphaFoldDB" id="A0A8B7NSV4"/>
<feature type="domain" description="RRM" evidence="5">
    <location>
        <begin position="548"/>
        <end position="642"/>
    </location>
</feature>
<dbReference type="SUPFAM" id="SSF54928">
    <property type="entry name" value="RNA-binding domain, RBD"/>
    <property type="match status" value="5"/>
</dbReference>
<dbReference type="GeneID" id="108673460"/>
<evidence type="ECO:0000256" key="3">
    <source>
        <dbReference type="ARBA" id="ARBA00023242"/>
    </source>
</evidence>
<feature type="domain" description="RRM" evidence="5">
    <location>
        <begin position="647"/>
        <end position="734"/>
    </location>
</feature>
<dbReference type="CDD" id="cd00590">
    <property type="entry name" value="RRM_SF"/>
    <property type="match status" value="6"/>
</dbReference>
<dbReference type="GO" id="GO:0005654">
    <property type="term" value="C:nucleoplasm"/>
    <property type="evidence" value="ECO:0007669"/>
    <property type="project" value="TreeGrafter"/>
</dbReference>
<dbReference type="PANTHER" id="PTHR48033:SF10">
    <property type="entry name" value="RNA-BINDING PROTEIN SQUID"/>
    <property type="match status" value="1"/>
</dbReference>
<evidence type="ECO:0000313" key="7">
    <source>
        <dbReference type="RefSeq" id="XP_018016799.1"/>
    </source>
</evidence>
<reference evidence="7" key="1">
    <citation type="submission" date="2025-08" db="UniProtKB">
        <authorList>
            <consortium name="RefSeq"/>
        </authorList>
    </citation>
    <scope>IDENTIFICATION</scope>
    <source>
        <tissue evidence="7">Whole organism</tissue>
    </source>
</reference>
<feature type="compositionally biased region" description="Basic and acidic residues" evidence="4">
    <location>
        <begin position="725"/>
        <end position="743"/>
    </location>
</feature>
<dbReference type="PANTHER" id="PTHR48033">
    <property type="entry name" value="RNA-BINDING (RRM/RBD/RNP MOTIFS) FAMILY PROTEIN"/>
    <property type="match status" value="1"/>
</dbReference>
<evidence type="ECO:0000256" key="4">
    <source>
        <dbReference type="SAM" id="MobiDB-lite"/>
    </source>
</evidence>